<accession>A0A812NQ55</accession>
<comment type="caution">
    <text evidence="1">The sequence shown here is derived from an EMBL/GenBank/DDBJ whole genome shotgun (WGS) entry which is preliminary data.</text>
</comment>
<organism evidence="1 2">
    <name type="scientific">Symbiodinium natans</name>
    <dbReference type="NCBI Taxonomy" id="878477"/>
    <lineage>
        <taxon>Eukaryota</taxon>
        <taxon>Sar</taxon>
        <taxon>Alveolata</taxon>
        <taxon>Dinophyceae</taxon>
        <taxon>Suessiales</taxon>
        <taxon>Symbiodiniaceae</taxon>
        <taxon>Symbiodinium</taxon>
    </lineage>
</organism>
<dbReference type="Proteomes" id="UP000604046">
    <property type="component" value="Unassembled WGS sequence"/>
</dbReference>
<reference evidence="1" key="1">
    <citation type="submission" date="2021-02" db="EMBL/GenBank/DDBJ databases">
        <authorList>
            <person name="Dougan E. K."/>
            <person name="Rhodes N."/>
            <person name="Thang M."/>
            <person name="Chan C."/>
        </authorList>
    </citation>
    <scope>NUCLEOTIDE SEQUENCE</scope>
</reference>
<keyword evidence="2" id="KW-1185">Reference proteome</keyword>
<sequence>MILKLCRLDLYQMHDGRNGHQLGELQDKIGMAAIISQSQLLDVDGYGVFICPEVGLLCIAIVTDVNVSSCYANAASCSPVCTCQLQKAPLLHRRLEKHG</sequence>
<name>A0A812NQ55_9DINO</name>
<dbReference type="EMBL" id="CAJNDS010002046">
    <property type="protein sequence ID" value="CAE7298647.1"/>
    <property type="molecule type" value="Genomic_DNA"/>
</dbReference>
<gene>
    <name evidence="1" type="ORF">SNAT2548_LOCUS15722</name>
</gene>
<evidence type="ECO:0000313" key="1">
    <source>
        <dbReference type="EMBL" id="CAE7298647.1"/>
    </source>
</evidence>
<evidence type="ECO:0000313" key="2">
    <source>
        <dbReference type="Proteomes" id="UP000604046"/>
    </source>
</evidence>
<protein>
    <submittedName>
        <fullName evidence="1">Uncharacterized protein</fullName>
    </submittedName>
</protein>
<dbReference type="AlphaFoldDB" id="A0A812NQ55"/>
<proteinExistence type="predicted"/>